<dbReference type="FunFam" id="2.60.260.20:FF:000005">
    <property type="entry name" value="Chaperone protein dnaJ 1, mitochondrial"/>
    <property type="match status" value="1"/>
</dbReference>
<evidence type="ECO:0000256" key="2">
    <source>
        <dbReference type="ARBA" id="ARBA00022473"/>
    </source>
</evidence>
<dbReference type="PROSITE" id="PS51188">
    <property type="entry name" value="ZF_CR"/>
    <property type="match status" value="1"/>
</dbReference>
<evidence type="ECO:0000256" key="3">
    <source>
        <dbReference type="ARBA" id="ARBA00022481"/>
    </source>
</evidence>
<evidence type="ECO:0000256" key="17">
    <source>
        <dbReference type="SAM" id="MobiDB-lite"/>
    </source>
</evidence>
<reference evidence="23" key="1">
    <citation type="submission" date="2012-05" db="EMBL/GenBank/DDBJ databases">
        <title>Whole Genome Assembly of Lutzomyia longipalpis.</title>
        <authorList>
            <person name="Richards S."/>
            <person name="Qu C."/>
            <person name="Dillon R."/>
            <person name="Worley K."/>
            <person name="Scherer S."/>
            <person name="Batterton M."/>
            <person name="Taylor A."/>
            <person name="Hawes A."/>
            <person name="Hernandez B."/>
            <person name="Kovar C."/>
            <person name="Mandapat C."/>
            <person name="Pham C."/>
            <person name="Qu C."/>
            <person name="Jing C."/>
            <person name="Bess C."/>
            <person name="Bandaranaike D."/>
            <person name="Ngo D."/>
            <person name="Ongeri F."/>
            <person name="Arias F."/>
            <person name="Lara F."/>
            <person name="Weissenberger G."/>
            <person name="Kamau G."/>
            <person name="Han H."/>
            <person name="Shen H."/>
            <person name="Dinh H."/>
            <person name="Khalil I."/>
            <person name="Jones J."/>
            <person name="Shafer J."/>
            <person name="Jayaseelan J."/>
            <person name="Quiroz J."/>
            <person name="Blankenburg K."/>
            <person name="Nguyen L."/>
            <person name="Jackson L."/>
            <person name="Francisco L."/>
            <person name="Tang L.-Y."/>
            <person name="Pu L.-L."/>
            <person name="Perales L."/>
            <person name="Lorensuhewa L."/>
            <person name="Munidasa M."/>
            <person name="Coyle M."/>
            <person name="Taylor M."/>
            <person name="Puazo M."/>
            <person name="Firestine M."/>
            <person name="Scheel M."/>
            <person name="Javaid M."/>
            <person name="Wang M."/>
            <person name="Li M."/>
            <person name="Tabassum N."/>
            <person name="Saada N."/>
            <person name="Osuji N."/>
            <person name="Aqrawi P."/>
            <person name="Fu Q."/>
            <person name="Thornton R."/>
            <person name="Raj R."/>
            <person name="Goodspeed R."/>
            <person name="Mata R."/>
            <person name="Najjar R."/>
            <person name="Gubbala S."/>
            <person name="Lee S."/>
            <person name="Denson S."/>
            <person name="Patil S."/>
            <person name="Macmil S."/>
            <person name="Qi S."/>
            <person name="Matskevitch T."/>
            <person name="Palculict T."/>
            <person name="Mathew T."/>
            <person name="Vee V."/>
            <person name="Velamala V."/>
            <person name="Korchina V."/>
            <person name="Cai W."/>
            <person name="Liu W."/>
            <person name="Dai W."/>
            <person name="Zou X."/>
            <person name="Zhu Y."/>
            <person name="Zhang Y."/>
            <person name="Wu Y.-Q."/>
            <person name="Xin Y."/>
            <person name="Nazarath L."/>
            <person name="Kovar C."/>
            <person name="Han Y."/>
            <person name="Muzny D."/>
            <person name="Gibbs R."/>
        </authorList>
    </citation>
    <scope>NUCLEOTIDE SEQUENCE [LARGE SCALE GENOMIC DNA]</scope>
    <source>
        <strain evidence="23">Jacobina</strain>
    </source>
</reference>
<dbReference type="Gene3D" id="2.60.260.20">
    <property type="entry name" value="Urease metallochaperone UreE, N-terminal domain"/>
    <property type="match status" value="2"/>
</dbReference>
<keyword evidence="18" id="KW-1133">Transmembrane helix</keyword>
<evidence type="ECO:0000256" key="16">
    <source>
        <dbReference type="PROSITE-ProRule" id="PRU00546"/>
    </source>
</evidence>
<dbReference type="SUPFAM" id="SSF49493">
    <property type="entry name" value="HSP40/DnaJ peptide-binding domain"/>
    <property type="match status" value="1"/>
</dbReference>
<evidence type="ECO:0000259" key="19">
    <source>
        <dbReference type="PROSITE" id="PS50076"/>
    </source>
</evidence>
<evidence type="ECO:0000256" key="18">
    <source>
        <dbReference type="SAM" id="Phobius"/>
    </source>
</evidence>
<evidence type="ECO:0000256" key="5">
    <source>
        <dbReference type="ARBA" id="ARBA00022737"/>
    </source>
</evidence>
<dbReference type="GO" id="GO:0005102">
    <property type="term" value="F:signaling receptor binding"/>
    <property type="evidence" value="ECO:0007669"/>
    <property type="project" value="UniProtKB-ARBA"/>
</dbReference>
<dbReference type="CDD" id="cd06257">
    <property type="entry name" value="DnaJ"/>
    <property type="match status" value="1"/>
</dbReference>
<dbReference type="GO" id="GO:0005741">
    <property type="term" value="C:mitochondrial outer membrane"/>
    <property type="evidence" value="ECO:0007669"/>
    <property type="project" value="UniProtKB-SubCell"/>
</dbReference>
<keyword evidence="13" id="KW-0143">Chaperone</keyword>
<dbReference type="Pfam" id="PF00226">
    <property type="entry name" value="DnaJ"/>
    <property type="match status" value="1"/>
</dbReference>
<sequence length="566" mass="62829">MARAISRINANFARFGPLRSLFSAQKREISICIVCHNRNGAPTLGVLAGKHGAKGNSSIAGSRGIHTTGQLLRVNYYDILGVSKGATAKEIKKAYYDLAKKYHPDTNKDDPNASKKFQEVSEAYEVLSDETKRREYDTFGQTSEQMGRAGGAAHGPQGFSQHWQFRSTIDPEELFRKIFGEGGFRPGHDDFAESQFGFGAAQEIIVKLTFAQAARGVSKDLEVNVVDTCPKCRGSRCEPGTKPGRCQYCNGTGMETISTGPFVMRSTCRYCQGTRQYIKYPCGECDAKGQTVQRRRITVPVPAGVEDGQTVRMNAILGGTIRIQGVYEDQIIQIMPGTSSHTRICLSGKGMKRVNSYGHGHHYVNVKIQIPTKLSSEQKALIQAYAELEEDTPGQILGVTFRKDGKSQQSNFAWENVTQKPKDEPEYEAHDIRDTKEWRSRKMGPGFYVISGFVLVFLWGLAYLSHNDELTPLEKVRSLFSKIKDPVPKDSCSGTKEAYSEPQNLTKIVREALEKAAKESSGKEAEKETDSSSKEPFREAAKEEEAQQPKKETESSGDDDVAKRRI</sequence>
<keyword evidence="2" id="KW-0217">Developmental protein</keyword>
<organism evidence="22 23">
    <name type="scientific">Lutzomyia longipalpis</name>
    <name type="common">Sand fly</name>
    <dbReference type="NCBI Taxonomy" id="7200"/>
    <lineage>
        <taxon>Eukaryota</taxon>
        <taxon>Metazoa</taxon>
        <taxon>Ecdysozoa</taxon>
        <taxon>Arthropoda</taxon>
        <taxon>Hexapoda</taxon>
        <taxon>Insecta</taxon>
        <taxon>Pterygota</taxon>
        <taxon>Neoptera</taxon>
        <taxon>Endopterygota</taxon>
        <taxon>Diptera</taxon>
        <taxon>Nematocera</taxon>
        <taxon>Psychodoidea</taxon>
        <taxon>Psychodidae</taxon>
        <taxon>Lutzomyia</taxon>
        <taxon>Lutzomyia</taxon>
    </lineage>
</organism>
<evidence type="ECO:0000256" key="14">
    <source>
        <dbReference type="ARBA" id="ARBA00080150"/>
    </source>
</evidence>
<dbReference type="PRINTS" id="PR00625">
    <property type="entry name" value="JDOMAIN"/>
</dbReference>
<dbReference type="GO" id="GO:0031072">
    <property type="term" value="F:heat shock protein binding"/>
    <property type="evidence" value="ECO:0007669"/>
    <property type="project" value="InterPro"/>
</dbReference>
<dbReference type="GO" id="GO:0043066">
    <property type="term" value="P:negative regulation of apoptotic process"/>
    <property type="evidence" value="ECO:0007669"/>
    <property type="project" value="TreeGrafter"/>
</dbReference>
<keyword evidence="12 18" id="KW-0472">Membrane</keyword>
<keyword evidence="23" id="KW-1185">Reference proteome</keyword>
<dbReference type="GO" id="GO:0007005">
    <property type="term" value="P:mitochondrion organization"/>
    <property type="evidence" value="ECO:0007669"/>
    <property type="project" value="TreeGrafter"/>
</dbReference>
<dbReference type="GO" id="GO:0005829">
    <property type="term" value="C:cytosol"/>
    <property type="evidence" value="ECO:0007669"/>
    <property type="project" value="UniProtKB-ARBA"/>
</dbReference>
<accession>A0A1B0GHR3</accession>
<reference evidence="22" key="3">
    <citation type="submission" date="2020-05" db="UniProtKB">
        <authorList>
            <consortium name="EnsemblMetazoa"/>
        </authorList>
    </citation>
    <scope>IDENTIFICATION</scope>
    <source>
        <strain evidence="22">Jacobina</strain>
    </source>
</reference>
<evidence type="ECO:0000313" key="23">
    <source>
        <dbReference type="Proteomes" id="UP000092461"/>
    </source>
</evidence>
<dbReference type="PANTHER" id="PTHR44145:SF3">
    <property type="entry name" value="DNAJ HOMOLOG SUBFAMILY A MEMBER 3, MITOCHONDRIAL"/>
    <property type="match status" value="1"/>
</dbReference>
<dbReference type="CDD" id="cd10747">
    <property type="entry name" value="DnaJ_C"/>
    <property type="match status" value="1"/>
</dbReference>
<feature type="domain" description="J" evidence="19">
    <location>
        <begin position="75"/>
        <end position="140"/>
    </location>
</feature>
<evidence type="ECO:0000313" key="22">
    <source>
        <dbReference type="EnsemblMetazoa" id="LLOJ001601-PA"/>
    </source>
</evidence>
<dbReference type="EMBL" id="AJWK01005483">
    <property type="status" value="NOT_ANNOTATED_CDS"/>
    <property type="molecule type" value="Genomic_DNA"/>
</dbReference>
<feature type="transmembrane region" description="Helical" evidence="18">
    <location>
        <begin position="446"/>
        <end position="464"/>
    </location>
</feature>
<dbReference type="InterPro" id="IPR001305">
    <property type="entry name" value="HSP_DnaJ_Cys-rich_dom"/>
</dbReference>
<evidence type="ECO:0000256" key="1">
    <source>
        <dbReference type="ARBA" id="ARBA00004294"/>
    </source>
</evidence>
<keyword evidence="8 16" id="KW-0862">Zinc</keyword>
<dbReference type="EMBL" id="AJWK01005484">
    <property type="status" value="NOT_ANNOTATED_CDS"/>
    <property type="molecule type" value="Genomic_DNA"/>
</dbReference>
<name>A0A1B0GHR3_LUTLO</name>
<dbReference type="InterPro" id="IPR001623">
    <property type="entry name" value="DnaJ_domain"/>
</dbReference>
<evidence type="ECO:0000256" key="15">
    <source>
        <dbReference type="ARBA" id="ARBA00093620"/>
    </source>
</evidence>
<reference evidence="21" key="2">
    <citation type="journal article" date="2020" name="BMC">
        <title>Leishmania infection induces a limited differential gene expression in the sand fly midgut.</title>
        <authorList>
            <person name="Coutinho-Abreu I.V."/>
            <person name="Serafim T.D."/>
            <person name="Meneses C."/>
            <person name="Kamhawi S."/>
            <person name="Oliveira F."/>
            <person name="Valenzuela J.G."/>
        </authorList>
    </citation>
    <scope>NUCLEOTIDE SEQUENCE</scope>
    <source>
        <strain evidence="21">Jacobina</strain>
        <tissue evidence="21">Midgut</tissue>
    </source>
</reference>
<feature type="compositionally biased region" description="Basic and acidic residues" evidence="17">
    <location>
        <begin position="508"/>
        <end position="566"/>
    </location>
</feature>
<evidence type="ECO:0000256" key="9">
    <source>
        <dbReference type="ARBA" id="ARBA00022946"/>
    </source>
</evidence>
<dbReference type="SUPFAM" id="SSF57938">
    <property type="entry name" value="DnaJ/Hsp40 cysteine-rich domain"/>
    <property type="match status" value="1"/>
</dbReference>
<evidence type="ECO:0000256" key="8">
    <source>
        <dbReference type="ARBA" id="ARBA00022833"/>
    </source>
</evidence>
<dbReference type="InterPro" id="IPR002939">
    <property type="entry name" value="DnaJ_C"/>
</dbReference>
<dbReference type="InterPro" id="IPR036869">
    <property type="entry name" value="J_dom_sf"/>
</dbReference>
<keyword evidence="6 16" id="KW-0863">Zinc-finger</keyword>
<evidence type="ECO:0000256" key="12">
    <source>
        <dbReference type="ARBA" id="ARBA00023136"/>
    </source>
</evidence>
<evidence type="ECO:0000256" key="4">
    <source>
        <dbReference type="ARBA" id="ARBA00022723"/>
    </source>
</evidence>
<dbReference type="FunFam" id="2.10.230.10:FF:000003">
    <property type="entry name" value="dnaJ homolog subfamily A member 3, mitochondrial"/>
    <property type="match status" value="1"/>
</dbReference>
<dbReference type="InterPro" id="IPR036410">
    <property type="entry name" value="HSP_DnaJ_Cys-rich_dom_sf"/>
</dbReference>
<keyword evidence="9" id="KW-0809">Transit peptide</keyword>
<dbReference type="Proteomes" id="UP000092461">
    <property type="component" value="Unassembled WGS sequence"/>
</dbReference>
<dbReference type="FunFam" id="1.10.287.110:FF:000075">
    <property type="entry name" value="Uncharacterized protein, isoform D"/>
    <property type="match status" value="1"/>
</dbReference>
<dbReference type="InterPro" id="IPR018253">
    <property type="entry name" value="DnaJ_domain_CS"/>
</dbReference>
<dbReference type="SUPFAM" id="SSF46565">
    <property type="entry name" value="Chaperone J-domain"/>
    <property type="match status" value="1"/>
</dbReference>
<dbReference type="PROSITE" id="PS00636">
    <property type="entry name" value="DNAJ_1"/>
    <property type="match status" value="1"/>
</dbReference>
<dbReference type="EnsemblMetazoa" id="LLOJ001601-RA">
    <property type="protein sequence ID" value="LLOJ001601-PA"/>
    <property type="gene ID" value="LLOJ001601"/>
</dbReference>
<dbReference type="GO" id="GO:0051082">
    <property type="term" value="F:unfolded protein binding"/>
    <property type="evidence" value="ECO:0007669"/>
    <property type="project" value="InterPro"/>
</dbReference>
<dbReference type="CDD" id="cd10719">
    <property type="entry name" value="DnaJ_zf"/>
    <property type="match status" value="1"/>
</dbReference>
<dbReference type="Gene3D" id="1.10.287.110">
    <property type="entry name" value="DnaJ domain"/>
    <property type="match status" value="1"/>
</dbReference>
<keyword evidence="18" id="KW-0812">Transmembrane</keyword>
<dbReference type="AlphaFoldDB" id="A0A1B0GHR3"/>
<keyword evidence="7" id="KW-1000">Mitochondrion outer membrane</keyword>
<dbReference type="Pfam" id="PF01556">
    <property type="entry name" value="DnaJ_C"/>
    <property type="match status" value="1"/>
</dbReference>
<dbReference type="EMBL" id="GITU01007433">
    <property type="protein sequence ID" value="MBC1176136.1"/>
    <property type="molecule type" value="Transcribed_RNA"/>
</dbReference>
<feature type="domain" description="CR-type" evidence="20">
    <location>
        <begin position="216"/>
        <end position="294"/>
    </location>
</feature>
<feature type="region of interest" description="Disordered" evidence="17">
    <location>
        <begin position="487"/>
        <end position="566"/>
    </location>
</feature>
<keyword evidence="4 16" id="KW-0479">Metal-binding</keyword>
<keyword evidence="5" id="KW-0677">Repeat</keyword>
<dbReference type="VEuPathDB" id="VectorBase:LLOJ001601"/>
<dbReference type="GO" id="GO:0008270">
    <property type="term" value="F:zinc ion binding"/>
    <property type="evidence" value="ECO:0007669"/>
    <property type="project" value="UniProtKB-KW"/>
</dbReference>
<dbReference type="VEuPathDB" id="VectorBase:LLONM1_006555"/>
<keyword evidence="10" id="KW-0007">Acetylation</keyword>
<dbReference type="Pfam" id="PF00684">
    <property type="entry name" value="DnaJ_CXXCXGXG"/>
    <property type="match status" value="1"/>
</dbReference>
<dbReference type="SMART" id="SM00271">
    <property type="entry name" value="DnaJ"/>
    <property type="match status" value="1"/>
</dbReference>
<dbReference type="PANTHER" id="PTHR44145">
    <property type="entry name" value="DNAJ HOMOLOG SUBFAMILY A MEMBER 3, MITOCHONDRIAL"/>
    <property type="match status" value="1"/>
</dbReference>
<evidence type="ECO:0000256" key="11">
    <source>
        <dbReference type="ARBA" id="ARBA00023128"/>
    </source>
</evidence>
<evidence type="ECO:0000256" key="7">
    <source>
        <dbReference type="ARBA" id="ARBA00022787"/>
    </source>
</evidence>
<dbReference type="InterPro" id="IPR008971">
    <property type="entry name" value="HSP40/DnaJ_pept-bd"/>
</dbReference>
<dbReference type="Gene3D" id="2.10.230.10">
    <property type="entry name" value="Heat shock protein DnaJ, cysteine-rich domain"/>
    <property type="match status" value="1"/>
</dbReference>
<evidence type="ECO:0000256" key="13">
    <source>
        <dbReference type="ARBA" id="ARBA00023186"/>
    </source>
</evidence>
<evidence type="ECO:0000313" key="21">
    <source>
        <dbReference type="EMBL" id="MBC1176136.1"/>
    </source>
</evidence>
<keyword evidence="11" id="KW-0496">Mitochondrion</keyword>
<feature type="zinc finger region" description="CR-type" evidence="16">
    <location>
        <begin position="216"/>
        <end position="294"/>
    </location>
</feature>
<evidence type="ECO:0000256" key="10">
    <source>
        <dbReference type="ARBA" id="ARBA00022990"/>
    </source>
</evidence>
<dbReference type="InterPro" id="IPR051938">
    <property type="entry name" value="Apopto_cytoskel_mod"/>
</dbReference>
<evidence type="ECO:0000259" key="20">
    <source>
        <dbReference type="PROSITE" id="PS51188"/>
    </source>
</evidence>
<dbReference type="PROSITE" id="PS50076">
    <property type="entry name" value="DNAJ_2"/>
    <property type="match status" value="1"/>
</dbReference>
<keyword evidence="3" id="KW-0488">Methylation</keyword>
<comment type="subcellular location">
    <subcellularLocation>
        <location evidence="1">Mitochondrion outer membrane</location>
    </subcellularLocation>
</comment>
<proteinExistence type="predicted"/>
<evidence type="ECO:0000256" key="6">
    <source>
        <dbReference type="ARBA" id="ARBA00022771"/>
    </source>
</evidence>
<dbReference type="GO" id="GO:0006457">
    <property type="term" value="P:protein folding"/>
    <property type="evidence" value="ECO:0007669"/>
    <property type="project" value="InterPro"/>
</dbReference>
<protein>
    <recommendedName>
        <fullName evidence="15">DnaJ homolog l(2)tid, mitochondrial</fullName>
    </recommendedName>
    <alternativeName>
        <fullName evidence="14">Protein lethal(2)tumorous imaginal discs</fullName>
    </alternativeName>
</protein>